<keyword evidence="1" id="KW-1133">Transmembrane helix</keyword>
<reference evidence="2" key="1">
    <citation type="submission" date="2011-01" db="EMBL/GenBank/DDBJ databases">
        <title>The Genome Sequence of Nematocida parisii strain ERTm3.</title>
        <authorList>
            <consortium name="The Broad Institute Genome Sequencing Platform"/>
            <consortium name="The Broad Institute Genome Sequencing Center for Infectious Disease"/>
            <person name="Cuomo C."/>
            <person name="Troemel E."/>
            <person name="Young S.K."/>
            <person name="Zeng Q."/>
            <person name="Gargeya S."/>
            <person name="Fitzgerald M."/>
            <person name="Haas B."/>
            <person name="Abouelleil A."/>
            <person name="Alvarado L."/>
            <person name="Arachchi H.M."/>
            <person name="Berlin A."/>
            <person name="Chapman S.B."/>
            <person name="Gearin G."/>
            <person name="Goldberg J."/>
            <person name="Griggs A."/>
            <person name="Gujja S."/>
            <person name="Hansen M."/>
            <person name="Heiman D."/>
            <person name="Howarth C."/>
            <person name="Larimer J."/>
            <person name="Lui A."/>
            <person name="MacDonald P.J.P."/>
            <person name="McCowen C."/>
            <person name="Montmayeur A."/>
            <person name="Murphy C."/>
            <person name="Neiman D."/>
            <person name="Pearson M."/>
            <person name="Priest M."/>
            <person name="Roberts A."/>
            <person name="Saif S."/>
            <person name="Shea T."/>
            <person name="Sisk P."/>
            <person name="Stolte C."/>
            <person name="Sykes S."/>
            <person name="Wortman J."/>
            <person name="Nusbaum C."/>
            <person name="Birren B."/>
        </authorList>
    </citation>
    <scope>NUCLEOTIDE SEQUENCE</scope>
    <source>
        <strain evidence="2">ERTm3</strain>
    </source>
</reference>
<dbReference type="OrthoDB" id="67933at2759"/>
<keyword evidence="1" id="KW-0812">Transmembrane</keyword>
<proteinExistence type="predicted"/>
<accession>I3EEQ9</accession>
<dbReference type="AlphaFoldDB" id="I3EEQ9"/>
<dbReference type="VEuPathDB" id="MicrosporidiaDB:NEQG_02253"/>
<dbReference type="HOGENOM" id="CLU_502566_0_0_1"/>
<dbReference type="EMBL" id="GL870881">
    <property type="protein sequence ID" value="EIJ87706.1"/>
    <property type="molecule type" value="Genomic_DNA"/>
</dbReference>
<dbReference type="OMA" id="YNITERN"/>
<name>I3EEQ9_NEMP3</name>
<dbReference type="InParanoid" id="I3EEQ9"/>
<protein>
    <submittedName>
        <fullName evidence="2">Uncharacterized protein</fullName>
    </submittedName>
</protein>
<dbReference type="Proteomes" id="UP000002872">
    <property type="component" value="Unassembled WGS sequence"/>
</dbReference>
<gene>
    <name evidence="2" type="ORF">NEQG_02253</name>
</gene>
<sequence length="542" mass="63086">MGINNWCVEKYCIRIKQKRFDMKNIHLIVYVLLVQFVSSELLEPIYYKNNSDTNNFLNATTAQGIHRKIEERGESTNSIYRNGVLRLSNLFNAFSVKIRLNDLSANMNTNMSVFRNWQKITIVGEDSALSQINKPELKNSNYYLQNIETAKKLENLLTLLSSNNNLFEIELKNLQLAYLPTSIEKIKSLRILKFENINYQWISTRTTDLILSKKETRSSNLIFCLKYIQSLKHIVFTDCTIKNYQEDEEMHDGIKNSLARINFVRIDLNFINEFMWYYCENQTDKKLTIEIASPLQLNSNIFLDIEEVNSSINELILTEFDIQYTNNVVFSNLGKLQKFTLISPPYNERVYYSDEKNNCIDFWKNLFNKLPEITIPLNIALLLEDFPIKSMPRLTIIDNSRKFKIALEIIKKSHLSLRLSTNVSEDFFIDVITANHSIYKLVSECTQISFMIEEYVGPIEDILMFILNSAHENTIININFIIFSYVYVQNFSNALEIINTNKITVKLSNLNIQMFLSLLTKEEISQITFTGGALTINPVNTP</sequence>
<evidence type="ECO:0000313" key="2">
    <source>
        <dbReference type="EMBL" id="EIJ87706.1"/>
    </source>
</evidence>
<keyword evidence="1" id="KW-0472">Membrane</keyword>
<keyword evidence="3" id="KW-1185">Reference proteome</keyword>
<evidence type="ECO:0000256" key="1">
    <source>
        <dbReference type="SAM" id="Phobius"/>
    </source>
</evidence>
<feature type="transmembrane region" description="Helical" evidence="1">
    <location>
        <begin position="27"/>
        <end position="47"/>
    </location>
</feature>
<evidence type="ECO:0000313" key="3">
    <source>
        <dbReference type="Proteomes" id="UP000002872"/>
    </source>
</evidence>
<organism evidence="2 3">
    <name type="scientific">Nematocida parisii (strain ERTm3)</name>
    <name type="common">Nematode killer fungus</name>
    <dbReference type="NCBI Taxonomy" id="935791"/>
    <lineage>
        <taxon>Eukaryota</taxon>
        <taxon>Fungi</taxon>
        <taxon>Fungi incertae sedis</taxon>
        <taxon>Microsporidia</taxon>
        <taxon>Nematocida</taxon>
    </lineage>
</organism>